<dbReference type="InterPro" id="IPR050428">
    <property type="entry name" value="TCS_sensor_his_kinase"/>
</dbReference>
<keyword evidence="4" id="KW-0597">Phosphoprotein</keyword>
<dbReference type="EMBL" id="CP033116">
    <property type="protein sequence ID" value="QFY56203.1"/>
    <property type="molecule type" value="Genomic_DNA"/>
</dbReference>
<keyword evidence="18" id="KW-1185">Reference proteome</keyword>
<dbReference type="Proteomes" id="UP000344571">
    <property type="component" value="Chromosome"/>
</dbReference>
<evidence type="ECO:0000256" key="5">
    <source>
        <dbReference type="ARBA" id="ARBA00022679"/>
    </source>
</evidence>
<evidence type="ECO:0000256" key="6">
    <source>
        <dbReference type="ARBA" id="ARBA00022692"/>
    </source>
</evidence>
<dbReference type="Pfam" id="PF00512">
    <property type="entry name" value="HisKA"/>
    <property type="match status" value="1"/>
</dbReference>
<evidence type="ECO:0000313" key="18">
    <source>
        <dbReference type="Proteomes" id="UP000344571"/>
    </source>
</evidence>
<keyword evidence="6 13" id="KW-0812">Transmembrane</keyword>
<evidence type="ECO:0000256" key="2">
    <source>
        <dbReference type="ARBA" id="ARBA00004141"/>
    </source>
</evidence>
<dbReference type="Gene3D" id="3.30.565.10">
    <property type="entry name" value="Histidine kinase-like ATPase, C-terminal domain"/>
    <property type="match status" value="1"/>
</dbReference>
<dbReference type="Pfam" id="PF08521">
    <property type="entry name" value="2CSK_N"/>
    <property type="match status" value="1"/>
</dbReference>
<evidence type="ECO:0000256" key="3">
    <source>
        <dbReference type="ARBA" id="ARBA00012438"/>
    </source>
</evidence>
<dbReference type="InterPro" id="IPR003594">
    <property type="entry name" value="HATPase_dom"/>
</dbReference>
<evidence type="ECO:0000256" key="9">
    <source>
        <dbReference type="ARBA" id="ARBA00022840"/>
    </source>
</evidence>
<reference evidence="16 18" key="2">
    <citation type="submission" date="2018-10" db="EMBL/GenBank/DDBJ databases">
        <title>Complete genome sequence of Pseudomonas pelagia strain Kongs-67.</title>
        <authorList>
            <person name="Sinha R.K."/>
            <person name="Krishnan K."/>
        </authorList>
    </citation>
    <scope>NUCLEOTIDE SEQUENCE [LARGE SCALE GENOMIC DNA]</scope>
    <source>
        <strain evidence="16 18">Kongs-67</strain>
    </source>
</reference>
<gene>
    <name evidence="15" type="ORF">CO192_09000</name>
    <name evidence="16" type="ORF">EAO82_07395</name>
</gene>
<dbReference type="InterPro" id="IPR036097">
    <property type="entry name" value="HisK_dim/P_sf"/>
</dbReference>
<dbReference type="PRINTS" id="PR00344">
    <property type="entry name" value="BCTRLSENSOR"/>
</dbReference>
<evidence type="ECO:0000256" key="4">
    <source>
        <dbReference type="ARBA" id="ARBA00022553"/>
    </source>
</evidence>
<keyword evidence="9" id="KW-0067">ATP-binding</keyword>
<dbReference type="Gene3D" id="1.10.287.130">
    <property type="match status" value="1"/>
</dbReference>
<evidence type="ECO:0000313" key="16">
    <source>
        <dbReference type="EMBL" id="QFY56203.1"/>
    </source>
</evidence>
<dbReference type="PANTHER" id="PTHR45436">
    <property type="entry name" value="SENSOR HISTIDINE KINASE YKOH"/>
    <property type="match status" value="1"/>
</dbReference>
<dbReference type="SUPFAM" id="SSF55874">
    <property type="entry name" value="ATPase domain of HSP90 chaperone/DNA topoisomerase II/histidine kinase"/>
    <property type="match status" value="1"/>
</dbReference>
<dbReference type="RefSeq" id="WP_096346264.1">
    <property type="nucleotide sequence ID" value="NZ_CP033116.1"/>
</dbReference>
<feature type="domain" description="Histidine kinase" evidence="14">
    <location>
        <begin position="231"/>
        <end position="438"/>
    </location>
</feature>
<keyword evidence="8 15" id="KW-0418">Kinase</keyword>
<protein>
    <recommendedName>
        <fullName evidence="3">histidine kinase</fullName>
        <ecNumber evidence="3">2.7.13.3</ecNumber>
    </recommendedName>
</protein>
<sequence>MSLRLRLTLTLGSTFIILWSLAAAWMLYDLRAEMMRSLDQRLAASAQMVAGLLVQIPQSSQPETAERITAQRLGMPDGLTCQVSSLRGEVIARSNPELAEPLDAQQIGFRDQQVDGVSWRSYTFEQHGMRITTADRLDERHTLQSSVLLAAALPVGVALLGTLLLLWLGVRKGLEPLRHMADALLQRGPDSLEPLQLSPLPSELQPLQDSQNQLFERIAHAIERERRFTGDAAHELRSPLTAIKVHLQVAGMTTGAESAHALVQAEKGADRLQSTLEQLLLLARVEGQQSFEEGAQATALEVARLAIQDVPGTKERVELCATAELSHRALNIPPALATMALRNLLDNALRHTLEGTKVELEVKCQGDWASFKVRDHGPGLAEESMMMLTRRFWRQGTESGSGLGLAIVDAIVQRSGGQLRFSNSSDGMLVTLELPLRR</sequence>
<feature type="transmembrane region" description="Helical" evidence="13">
    <location>
        <begin position="147"/>
        <end position="170"/>
    </location>
</feature>
<dbReference type="GO" id="GO:0005886">
    <property type="term" value="C:plasma membrane"/>
    <property type="evidence" value="ECO:0007669"/>
    <property type="project" value="TreeGrafter"/>
</dbReference>
<dbReference type="SMART" id="SM00387">
    <property type="entry name" value="HATPase_c"/>
    <property type="match status" value="1"/>
</dbReference>
<dbReference type="InterPro" id="IPR005467">
    <property type="entry name" value="His_kinase_dom"/>
</dbReference>
<dbReference type="InterPro" id="IPR036890">
    <property type="entry name" value="HATPase_C_sf"/>
</dbReference>
<evidence type="ECO:0000256" key="13">
    <source>
        <dbReference type="SAM" id="Phobius"/>
    </source>
</evidence>
<evidence type="ECO:0000313" key="15">
    <source>
        <dbReference type="EMBL" id="PCC99935.1"/>
    </source>
</evidence>
<accession>A0AA91U3B3</accession>
<dbReference type="Pfam" id="PF02518">
    <property type="entry name" value="HATPase_c"/>
    <property type="match status" value="1"/>
</dbReference>
<dbReference type="GO" id="GO:0000155">
    <property type="term" value="F:phosphorelay sensor kinase activity"/>
    <property type="evidence" value="ECO:0007669"/>
    <property type="project" value="InterPro"/>
</dbReference>
<organism evidence="15 17">
    <name type="scientific">Halopseudomonas pelagia</name>
    <dbReference type="NCBI Taxonomy" id="553151"/>
    <lineage>
        <taxon>Bacteria</taxon>
        <taxon>Pseudomonadati</taxon>
        <taxon>Pseudomonadota</taxon>
        <taxon>Gammaproteobacteria</taxon>
        <taxon>Pseudomonadales</taxon>
        <taxon>Pseudomonadaceae</taxon>
        <taxon>Halopseudomonas</taxon>
    </lineage>
</organism>
<evidence type="ECO:0000256" key="12">
    <source>
        <dbReference type="ARBA" id="ARBA00023136"/>
    </source>
</evidence>
<proteinExistence type="predicted"/>
<name>A0AA91U3B3_9GAMM</name>
<dbReference type="CDD" id="cd00082">
    <property type="entry name" value="HisKA"/>
    <property type="match status" value="1"/>
</dbReference>
<dbReference type="SMART" id="SM00388">
    <property type="entry name" value="HisKA"/>
    <property type="match status" value="1"/>
</dbReference>
<dbReference type="SUPFAM" id="SSF47384">
    <property type="entry name" value="Homodimeric domain of signal transducing histidine kinase"/>
    <property type="match status" value="1"/>
</dbReference>
<dbReference type="PROSITE" id="PS50109">
    <property type="entry name" value="HIS_KIN"/>
    <property type="match status" value="1"/>
</dbReference>
<dbReference type="InterPro" id="IPR004358">
    <property type="entry name" value="Sig_transdc_His_kin-like_C"/>
</dbReference>
<keyword evidence="10 13" id="KW-1133">Transmembrane helix</keyword>
<dbReference type="EC" id="2.7.13.3" evidence="3"/>
<comment type="subcellular location">
    <subcellularLocation>
        <location evidence="2">Membrane</location>
        <topology evidence="2">Multi-pass membrane protein</topology>
    </subcellularLocation>
</comment>
<dbReference type="PANTHER" id="PTHR45436:SF14">
    <property type="entry name" value="SENSOR PROTEIN QSEC"/>
    <property type="match status" value="1"/>
</dbReference>
<keyword evidence="12 13" id="KW-0472">Membrane</keyword>
<keyword evidence="11" id="KW-0902">Two-component regulatory system</keyword>
<evidence type="ECO:0000256" key="7">
    <source>
        <dbReference type="ARBA" id="ARBA00022741"/>
    </source>
</evidence>
<dbReference type="InterPro" id="IPR013727">
    <property type="entry name" value="2CSK_N"/>
</dbReference>
<dbReference type="CDD" id="cd00075">
    <property type="entry name" value="HATPase"/>
    <property type="match status" value="1"/>
</dbReference>
<dbReference type="GO" id="GO:0005524">
    <property type="term" value="F:ATP binding"/>
    <property type="evidence" value="ECO:0007669"/>
    <property type="project" value="UniProtKB-KW"/>
</dbReference>
<keyword evidence="5" id="KW-0808">Transferase</keyword>
<dbReference type="InterPro" id="IPR003661">
    <property type="entry name" value="HisK_dim/P_dom"/>
</dbReference>
<feature type="transmembrane region" description="Helical" evidence="13">
    <location>
        <begin position="7"/>
        <end position="28"/>
    </location>
</feature>
<dbReference type="AlphaFoldDB" id="A0AA91U3B3"/>
<dbReference type="Proteomes" id="UP000243750">
    <property type="component" value="Unassembled WGS sequence"/>
</dbReference>
<evidence type="ECO:0000256" key="11">
    <source>
        <dbReference type="ARBA" id="ARBA00023012"/>
    </source>
</evidence>
<evidence type="ECO:0000256" key="1">
    <source>
        <dbReference type="ARBA" id="ARBA00000085"/>
    </source>
</evidence>
<reference evidence="15 17" key="1">
    <citation type="submission" date="2017-09" db="EMBL/GenBank/DDBJ databases">
        <title>Bacterial and phytoplankton interrelationship in Kongsfjorden, an Arctic fjord.</title>
        <authorList>
            <person name="Sinha R."/>
            <person name="Krishnan K."/>
        </authorList>
    </citation>
    <scope>NUCLEOTIDE SEQUENCE [LARGE SCALE GENOMIC DNA]</scope>
    <source>
        <strain evidence="15 17">58</strain>
    </source>
</reference>
<evidence type="ECO:0000256" key="10">
    <source>
        <dbReference type="ARBA" id="ARBA00022989"/>
    </source>
</evidence>
<keyword evidence="7" id="KW-0547">Nucleotide-binding</keyword>
<dbReference type="EMBL" id="NWMT01000088">
    <property type="protein sequence ID" value="PCC99935.1"/>
    <property type="molecule type" value="Genomic_DNA"/>
</dbReference>
<evidence type="ECO:0000259" key="14">
    <source>
        <dbReference type="PROSITE" id="PS50109"/>
    </source>
</evidence>
<evidence type="ECO:0000313" key="17">
    <source>
        <dbReference type="Proteomes" id="UP000243750"/>
    </source>
</evidence>
<evidence type="ECO:0000256" key="8">
    <source>
        <dbReference type="ARBA" id="ARBA00022777"/>
    </source>
</evidence>
<comment type="catalytic activity">
    <reaction evidence="1">
        <text>ATP + protein L-histidine = ADP + protein N-phospho-L-histidine.</text>
        <dbReference type="EC" id="2.7.13.3"/>
    </reaction>
</comment>